<feature type="domain" description="DNA mismatch repair proteins mutS family" evidence="12">
    <location>
        <begin position="759"/>
        <end position="775"/>
    </location>
</feature>
<dbReference type="Pfam" id="PF05188">
    <property type="entry name" value="MutS_II"/>
    <property type="match status" value="1"/>
</dbReference>
<keyword evidence="5" id="KW-0067">ATP-binding</keyword>
<dbReference type="GO" id="GO:0006298">
    <property type="term" value="P:mismatch repair"/>
    <property type="evidence" value="ECO:0007669"/>
    <property type="project" value="InterPro"/>
</dbReference>
<dbReference type="Gene3D" id="1.10.1420.10">
    <property type="match status" value="2"/>
</dbReference>
<dbReference type="Pfam" id="PF01624">
    <property type="entry name" value="MutS_I"/>
    <property type="match status" value="1"/>
</dbReference>
<dbReference type="InterPro" id="IPR045076">
    <property type="entry name" value="MutS"/>
</dbReference>
<evidence type="ECO:0000256" key="4">
    <source>
        <dbReference type="ARBA" id="ARBA00022763"/>
    </source>
</evidence>
<dbReference type="InterPro" id="IPR007695">
    <property type="entry name" value="DNA_mismatch_repair_MutS-lik_N"/>
</dbReference>
<protein>
    <submittedName>
        <fullName evidence="13">Putative DNA mismatch repair protein MSH2</fullName>
    </submittedName>
</protein>
<dbReference type="InterPro" id="IPR007696">
    <property type="entry name" value="DNA_mismatch_repair_MutS_core"/>
</dbReference>
<dbReference type="FunFam" id="3.40.1170.10:FF:000003">
    <property type="entry name" value="DNA mismatch repair protein"/>
    <property type="match status" value="1"/>
</dbReference>
<name>A0A316UD46_9BASI</name>
<dbReference type="OrthoDB" id="121051at2759"/>
<evidence type="ECO:0000313" key="13">
    <source>
        <dbReference type="EMBL" id="PWN23082.1"/>
    </source>
</evidence>
<dbReference type="InterPro" id="IPR007860">
    <property type="entry name" value="DNA_mmatch_repair_MutS_con_dom"/>
</dbReference>
<evidence type="ECO:0000256" key="7">
    <source>
        <dbReference type="ARBA" id="ARBA00023204"/>
    </source>
</evidence>
<dbReference type="PIRSF" id="PIRSF005813">
    <property type="entry name" value="MSH2"/>
    <property type="match status" value="1"/>
</dbReference>
<feature type="compositionally biased region" description="Acidic residues" evidence="11">
    <location>
        <begin position="876"/>
        <end position="888"/>
    </location>
</feature>
<evidence type="ECO:0000256" key="3">
    <source>
        <dbReference type="ARBA" id="ARBA00022741"/>
    </source>
</evidence>
<dbReference type="GO" id="GO:0006312">
    <property type="term" value="P:mitotic recombination"/>
    <property type="evidence" value="ECO:0007669"/>
    <property type="project" value="TreeGrafter"/>
</dbReference>
<dbReference type="PROSITE" id="PS00486">
    <property type="entry name" value="DNA_MISMATCH_REPAIR_2"/>
    <property type="match status" value="1"/>
</dbReference>
<evidence type="ECO:0000256" key="6">
    <source>
        <dbReference type="ARBA" id="ARBA00023125"/>
    </source>
</evidence>
<evidence type="ECO:0000256" key="2">
    <source>
        <dbReference type="ARBA" id="ARBA00006271"/>
    </source>
</evidence>
<comment type="subcellular location">
    <subcellularLocation>
        <location evidence="1">Nucleus</location>
    </subcellularLocation>
</comment>
<keyword evidence="3 10" id="KW-0547">Nucleotide-binding</keyword>
<dbReference type="InterPro" id="IPR036187">
    <property type="entry name" value="DNA_mismatch_repair_MutS_sf"/>
</dbReference>
<evidence type="ECO:0000256" key="9">
    <source>
        <dbReference type="ARBA" id="ARBA00064337"/>
    </source>
</evidence>
<dbReference type="STRING" id="1684307.A0A316UD46"/>
<dbReference type="SMART" id="SM00534">
    <property type="entry name" value="MUTSac"/>
    <property type="match status" value="1"/>
</dbReference>
<dbReference type="InterPro" id="IPR016151">
    <property type="entry name" value="DNA_mismatch_repair_MutS_N"/>
</dbReference>
<dbReference type="GO" id="GO:0140664">
    <property type="term" value="F:ATP-dependent DNA damage sensor activity"/>
    <property type="evidence" value="ECO:0007669"/>
    <property type="project" value="InterPro"/>
</dbReference>
<dbReference type="PANTHER" id="PTHR11361:SF35">
    <property type="entry name" value="DNA MISMATCH REPAIR PROTEIN MSH2"/>
    <property type="match status" value="1"/>
</dbReference>
<keyword evidence="4 10" id="KW-0227">DNA damage</keyword>
<organism evidence="13 14">
    <name type="scientific">Pseudomicrostroma glucosiphilum</name>
    <dbReference type="NCBI Taxonomy" id="1684307"/>
    <lineage>
        <taxon>Eukaryota</taxon>
        <taxon>Fungi</taxon>
        <taxon>Dikarya</taxon>
        <taxon>Basidiomycota</taxon>
        <taxon>Ustilaginomycotina</taxon>
        <taxon>Exobasidiomycetes</taxon>
        <taxon>Microstromatales</taxon>
        <taxon>Microstromatales incertae sedis</taxon>
        <taxon>Pseudomicrostroma</taxon>
    </lineage>
</organism>
<dbReference type="SUPFAM" id="SSF48334">
    <property type="entry name" value="DNA repair protein MutS, domain III"/>
    <property type="match status" value="1"/>
</dbReference>
<evidence type="ECO:0000256" key="5">
    <source>
        <dbReference type="ARBA" id="ARBA00022840"/>
    </source>
</evidence>
<keyword evidence="6 10" id="KW-0238">DNA-binding</keyword>
<keyword evidence="14" id="KW-1185">Reference proteome</keyword>
<dbReference type="SMART" id="SM00533">
    <property type="entry name" value="MUTSd"/>
    <property type="match status" value="1"/>
</dbReference>
<evidence type="ECO:0000256" key="11">
    <source>
        <dbReference type="SAM" id="MobiDB-lite"/>
    </source>
</evidence>
<evidence type="ECO:0000313" key="14">
    <source>
        <dbReference type="Proteomes" id="UP000245942"/>
    </source>
</evidence>
<dbReference type="AlphaFoldDB" id="A0A316UD46"/>
<dbReference type="FunFam" id="1.10.1420.10:FF:000017">
    <property type="entry name" value="DNA mismatch repair protein Msh2"/>
    <property type="match status" value="1"/>
</dbReference>
<dbReference type="InterPro" id="IPR000432">
    <property type="entry name" value="DNA_mismatch_repair_MutS_C"/>
</dbReference>
<evidence type="ECO:0000259" key="12">
    <source>
        <dbReference type="PROSITE" id="PS00486"/>
    </source>
</evidence>
<dbReference type="InterPro" id="IPR011184">
    <property type="entry name" value="DNA_mismatch_repair_Msh2"/>
</dbReference>
<dbReference type="SUPFAM" id="SSF52540">
    <property type="entry name" value="P-loop containing nucleoside triphosphate hydrolases"/>
    <property type="match status" value="1"/>
</dbReference>
<dbReference type="EMBL" id="KZ819322">
    <property type="protein sequence ID" value="PWN23082.1"/>
    <property type="molecule type" value="Genomic_DNA"/>
</dbReference>
<dbReference type="RefSeq" id="XP_025350242.1">
    <property type="nucleotide sequence ID" value="XM_025491701.1"/>
</dbReference>
<evidence type="ECO:0000256" key="8">
    <source>
        <dbReference type="ARBA" id="ARBA00023242"/>
    </source>
</evidence>
<reference evidence="13 14" key="1">
    <citation type="journal article" date="2018" name="Mol. Biol. Evol.">
        <title>Broad Genomic Sampling Reveals a Smut Pathogenic Ancestry of the Fungal Clade Ustilaginomycotina.</title>
        <authorList>
            <person name="Kijpornyongpan T."/>
            <person name="Mondo S.J."/>
            <person name="Barry K."/>
            <person name="Sandor L."/>
            <person name="Lee J."/>
            <person name="Lipzen A."/>
            <person name="Pangilinan J."/>
            <person name="LaButti K."/>
            <person name="Hainaut M."/>
            <person name="Henrissat B."/>
            <person name="Grigoriev I.V."/>
            <person name="Spatafora J.W."/>
            <person name="Aime M.C."/>
        </authorList>
    </citation>
    <scope>NUCLEOTIDE SEQUENCE [LARGE SCALE GENOMIC DNA]</scope>
    <source>
        <strain evidence="13 14">MCA 4718</strain>
    </source>
</reference>
<evidence type="ECO:0000256" key="1">
    <source>
        <dbReference type="ARBA" id="ARBA00004123"/>
    </source>
</evidence>
<comment type="function">
    <text evidence="10">Component of the post-replicative DNA mismatch repair system (MMR).</text>
</comment>
<dbReference type="Pfam" id="PF05190">
    <property type="entry name" value="MutS_IV"/>
    <property type="match status" value="1"/>
</dbReference>
<dbReference type="Proteomes" id="UP000245942">
    <property type="component" value="Unassembled WGS sequence"/>
</dbReference>
<dbReference type="Gene3D" id="3.40.50.300">
    <property type="entry name" value="P-loop containing nucleotide triphosphate hydrolases"/>
    <property type="match status" value="1"/>
</dbReference>
<dbReference type="FunFam" id="3.30.420.110:FF:000002">
    <property type="entry name" value="DNA mismatch repair protein"/>
    <property type="match status" value="1"/>
</dbReference>
<dbReference type="FunFam" id="1.10.1420.10:FF:000015">
    <property type="entry name" value="DNA mismatch repair protein Msh2"/>
    <property type="match status" value="1"/>
</dbReference>
<dbReference type="GO" id="GO:0005524">
    <property type="term" value="F:ATP binding"/>
    <property type="evidence" value="ECO:0007669"/>
    <property type="project" value="UniProtKB-KW"/>
</dbReference>
<dbReference type="GO" id="GO:0032301">
    <property type="term" value="C:MutSalpha complex"/>
    <property type="evidence" value="ECO:0007669"/>
    <property type="project" value="TreeGrafter"/>
</dbReference>
<gene>
    <name evidence="13" type="ORF">BCV69DRAFT_280694</name>
</gene>
<comment type="subunit">
    <text evidence="9">Heterodimer of msh2 and msh6.</text>
</comment>
<dbReference type="InterPro" id="IPR007861">
    <property type="entry name" value="DNA_mismatch_repair_MutS_clamp"/>
</dbReference>
<dbReference type="InterPro" id="IPR036678">
    <property type="entry name" value="MutS_con_dom_sf"/>
</dbReference>
<dbReference type="GO" id="GO:0030983">
    <property type="term" value="F:mismatched DNA binding"/>
    <property type="evidence" value="ECO:0007669"/>
    <property type="project" value="InterPro"/>
</dbReference>
<evidence type="ECO:0000256" key="10">
    <source>
        <dbReference type="RuleBase" id="RU003756"/>
    </source>
</evidence>
<feature type="region of interest" description="Disordered" evidence="11">
    <location>
        <begin position="876"/>
        <end position="895"/>
    </location>
</feature>
<dbReference type="Gene3D" id="3.30.420.110">
    <property type="entry name" value="MutS, connector domain"/>
    <property type="match status" value="1"/>
</dbReference>
<dbReference type="InterPro" id="IPR027417">
    <property type="entry name" value="P-loop_NTPase"/>
</dbReference>
<dbReference type="GeneID" id="37013435"/>
<feature type="region of interest" description="Disordered" evidence="11">
    <location>
        <begin position="934"/>
        <end position="953"/>
    </location>
</feature>
<keyword evidence="7 10" id="KW-0234">DNA repair</keyword>
<accession>A0A316UD46</accession>
<sequence>MSGLMYGAGGRGFEKPAESNLDSGAEDSFAKYFASMPEKPDGMVRLFDRADYYTAHGDDAILVATSVFKTLSIIKYWGGSSSSSSGASGSKKGLPSVNLSVAAAKAFLRDALTSKQMRIEIWKGGGKRSNTWKVDRQASPGNLQDVEDLLFMSSDITSSPIVMALKLRSVDGVPHVGAAFADATNRVLGVSEFADNDLFSNVESLVIQLGVKECLLPDDGNDPDLQRLIKVIDSCGVIQTLRKKSEFNSGSVEQDLNRLLNEENAGATLPEFSKKIAMGSMSVLMSYLGLLHDDTNFGQYAISTHDLSQFLRLDASAVRALSLFSEPGASRSMSVFGLLNKCKTSQGTRLLGQWLKQPLVNLHEINRRHDLVEIFVQDSMARQTLQSEYLKLMPDLRRISKKFQKQVASLEDVVRVYQAVLRLGDLVEVITSADTPSQRHGKVLQEAFGNPIKTSNTNLAMFVEMVEATLDLSELENHNFVIKPDFDEKLRTIKDSLDQVRDQIDEQHRLAGKDLKLDIEKKLHLENHSTYGYCLRVTRTEANAIKGKRGYTDIATIKGGVYFTTSALKELDEEFRTLSDQYSTTQSKLVQDVIGIAATYCSPLDQLNIKLAELDVIVAFAHVSANAPEPYTRPDLVEMGGERRGDLKVVAARHPVLEVQEDISFIANDVEMVHDQSEFLVITGPNMGGKSTFIRQVGILALMAQAGCFVPASQGAQLPIFDCILARVGAGDSQVKGVSTFMQEMLELAQILKTATPDSLVLIDELGRGTSTYDGFGIAYAASEWIATKVRCKTLFASHFAEITSLAEQIPHVRNLHVVAHVTQRKGGGKQDRDITLLYQVKEGISDRSYGIHVAELAGFPESVIRLAKRKAEELEDYQEDEEEEEGGEGDKGAAAVRAAAKLDLPKEVTDAGTALVEEFLQTWVKRTSALAAAQSEDASMQDGDSAEGAVSRKRARLDASVELAELRKVTEEYRERIESNPWAKQVLATF</sequence>
<dbReference type="PANTHER" id="PTHR11361">
    <property type="entry name" value="DNA MISMATCH REPAIR PROTEIN MUTS FAMILY MEMBER"/>
    <property type="match status" value="1"/>
</dbReference>
<proteinExistence type="inferred from homology"/>
<dbReference type="Pfam" id="PF00488">
    <property type="entry name" value="MutS_V"/>
    <property type="match status" value="1"/>
</dbReference>
<keyword evidence="8" id="KW-0539">Nucleus</keyword>
<dbReference type="Pfam" id="PF05192">
    <property type="entry name" value="MutS_III"/>
    <property type="match status" value="1"/>
</dbReference>
<comment type="similarity">
    <text evidence="2 10">Belongs to the DNA mismatch repair MutS family.</text>
</comment>
<dbReference type="Gene3D" id="3.40.1170.10">
    <property type="entry name" value="DNA repair protein MutS, domain I"/>
    <property type="match status" value="1"/>
</dbReference>